<proteinExistence type="predicted"/>
<dbReference type="Pfam" id="PF14111">
    <property type="entry name" value="DUF4283"/>
    <property type="match status" value="1"/>
</dbReference>
<protein>
    <recommendedName>
        <fullName evidence="1">DUF4283 domain-containing protein</fullName>
    </recommendedName>
</protein>
<keyword evidence="3" id="KW-1185">Reference proteome</keyword>
<organism evidence="2 3">
    <name type="scientific">Linum trigynum</name>
    <dbReference type="NCBI Taxonomy" id="586398"/>
    <lineage>
        <taxon>Eukaryota</taxon>
        <taxon>Viridiplantae</taxon>
        <taxon>Streptophyta</taxon>
        <taxon>Embryophyta</taxon>
        <taxon>Tracheophyta</taxon>
        <taxon>Spermatophyta</taxon>
        <taxon>Magnoliopsida</taxon>
        <taxon>eudicotyledons</taxon>
        <taxon>Gunneridae</taxon>
        <taxon>Pentapetalae</taxon>
        <taxon>rosids</taxon>
        <taxon>fabids</taxon>
        <taxon>Malpighiales</taxon>
        <taxon>Linaceae</taxon>
        <taxon>Linum</taxon>
    </lineage>
</organism>
<dbReference type="AlphaFoldDB" id="A0AAV2GE47"/>
<reference evidence="2 3" key="1">
    <citation type="submission" date="2024-04" db="EMBL/GenBank/DDBJ databases">
        <authorList>
            <person name="Fracassetti M."/>
        </authorList>
    </citation>
    <scope>NUCLEOTIDE SEQUENCE [LARGE SCALE GENOMIC DNA]</scope>
</reference>
<dbReference type="PANTHER" id="PTHR31286:SF180">
    <property type="entry name" value="OS10G0362600 PROTEIN"/>
    <property type="match status" value="1"/>
</dbReference>
<dbReference type="PANTHER" id="PTHR31286">
    <property type="entry name" value="GLYCINE-RICH CELL WALL STRUCTURAL PROTEIN 1.8-LIKE"/>
    <property type="match status" value="1"/>
</dbReference>
<feature type="domain" description="DUF4283" evidence="1">
    <location>
        <begin position="155"/>
        <end position="232"/>
    </location>
</feature>
<dbReference type="InterPro" id="IPR025558">
    <property type="entry name" value="DUF4283"/>
</dbReference>
<name>A0AAV2GE47_9ROSI</name>
<evidence type="ECO:0000313" key="2">
    <source>
        <dbReference type="EMBL" id="CAL1408975.1"/>
    </source>
</evidence>
<dbReference type="InterPro" id="IPR040256">
    <property type="entry name" value="At4g02000-like"/>
</dbReference>
<evidence type="ECO:0000259" key="1">
    <source>
        <dbReference type="Pfam" id="PF14111"/>
    </source>
</evidence>
<sequence>MGWSKLGHPCKAFERSPQNHPTHLLFAWLNSAVESSRKKNFGCKENLQERKKEKKKKRKPLPSPLFVTSGSEVTAEVRFAITGRTGRRGPPEAAVDSMGLFKPFLEALDGWASHSLSGFLLTLNLCVVNSDSALPRSMAAGNVLLFGDEDVAPGAERNDLSLLGRIIGPSPPLRHLLTTLRGLWGCDGPISVLPAAEGLLQIVFPNEGDLNRVLKMGPWILPKFMINLAPWVAITSDVAEQMWRVPLYLQFWDVPTACCSQRMATLLGG</sequence>
<dbReference type="Proteomes" id="UP001497516">
    <property type="component" value="Chromosome 8"/>
</dbReference>
<gene>
    <name evidence="2" type="ORF">LTRI10_LOCUS48526</name>
</gene>
<dbReference type="EMBL" id="OZ034821">
    <property type="protein sequence ID" value="CAL1408975.1"/>
    <property type="molecule type" value="Genomic_DNA"/>
</dbReference>
<accession>A0AAV2GE47</accession>
<evidence type="ECO:0000313" key="3">
    <source>
        <dbReference type="Proteomes" id="UP001497516"/>
    </source>
</evidence>